<keyword evidence="4" id="KW-1185">Reference proteome</keyword>
<comment type="similarity">
    <text evidence="1">Belongs to the AHA1 family.</text>
</comment>
<dbReference type="AlphaFoldDB" id="A0A7W8MA83"/>
<evidence type="ECO:0000256" key="1">
    <source>
        <dbReference type="ARBA" id="ARBA00006817"/>
    </source>
</evidence>
<sequence length="166" mass="18569">MSEENIEPSTIRRVEGGFEGRLERVYEHDPAALWRMLTDPQALAQWLAPGTIELRAGGAVRIDFADSGTVIDSTVLALEPLRLLAYSWSSGEEPERPLRWELHPVEKGTRLILTVRTPAGEDASKACAGFDAHLDMLAAALEGVPVKFPFERYLEARRHYQQMLAQ</sequence>
<accession>A0A7W8MA83</accession>
<dbReference type="InterPro" id="IPR013538">
    <property type="entry name" value="ASHA1/2-like_C"/>
</dbReference>
<dbReference type="EMBL" id="JACHGB010000006">
    <property type="protein sequence ID" value="MBB5273402.1"/>
    <property type="molecule type" value="Genomic_DNA"/>
</dbReference>
<evidence type="ECO:0000259" key="2">
    <source>
        <dbReference type="Pfam" id="PF08327"/>
    </source>
</evidence>
<protein>
    <submittedName>
        <fullName evidence="3">Uncharacterized protein YndB with AHSA1/START domain</fullName>
    </submittedName>
</protein>
<dbReference type="CDD" id="cd08899">
    <property type="entry name" value="SRPBCC_CalC_Aha1-like_6"/>
    <property type="match status" value="1"/>
</dbReference>
<dbReference type="RefSeq" id="WP_183969891.1">
    <property type="nucleotide sequence ID" value="NZ_BAABEW010000024.1"/>
</dbReference>
<proteinExistence type="inferred from homology"/>
<gene>
    <name evidence="3" type="ORF">HNQ70_003430</name>
</gene>
<comment type="caution">
    <text evidence="3">The sequence shown here is derived from an EMBL/GenBank/DDBJ whole genome shotgun (WGS) entry which is preliminary data.</text>
</comment>
<dbReference type="InterPro" id="IPR023393">
    <property type="entry name" value="START-like_dom_sf"/>
</dbReference>
<dbReference type="Gene3D" id="3.30.530.20">
    <property type="match status" value="1"/>
</dbReference>
<reference evidence="3 4" key="1">
    <citation type="submission" date="2020-08" db="EMBL/GenBank/DDBJ databases">
        <title>Genomic Encyclopedia of Type Strains, Phase IV (KMG-IV): sequencing the most valuable type-strain genomes for metagenomic binning, comparative biology and taxonomic classification.</title>
        <authorList>
            <person name="Goeker M."/>
        </authorList>
    </citation>
    <scope>NUCLEOTIDE SEQUENCE [LARGE SCALE GENOMIC DNA]</scope>
    <source>
        <strain evidence="3 4">DSM 29781</strain>
    </source>
</reference>
<dbReference type="Proteomes" id="UP000532440">
    <property type="component" value="Unassembled WGS sequence"/>
</dbReference>
<dbReference type="SUPFAM" id="SSF55961">
    <property type="entry name" value="Bet v1-like"/>
    <property type="match status" value="1"/>
</dbReference>
<feature type="domain" description="Activator of Hsp90 ATPase homologue 1/2-like C-terminal" evidence="2">
    <location>
        <begin position="29"/>
        <end position="142"/>
    </location>
</feature>
<name>A0A7W8MA83_9BURK</name>
<evidence type="ECO:0000313" key="4">
    <source>
        <dbReference type="Proteomes" id="UP000532440"/>
    </source>
</evidence>
<dbReference type="Pfam" id="PF08327">
    <property type="entry name" value="AHSA1"/>
    <property type="match status" value="1"/>
</dbReference>
<organism evidence="3 4">
    <name type="scientific">Quisquiliibacterium transsilvanicum</name>
    <dbReference type="NCBI Taxonomy" id="1549638"/>
    <lineage>
        <taxon>Bacteria</taxon>
        <taxon>Pseudomonadati</taxon>
        <taxon>Pseudomonadota</taxon>
        <taxon>Betaproteobacteria</taxon>
        <taxon>Burkholderiales</taxon>
        <taxon>Burkholderiaceae</taxon>
        <taxon>Quisquiliibacterium</taxon>
    </lineage>
</organism>
<evidence type="ECO:0000313" key="3">
    <source>
        <dbReference type="EMBL" id="MBB5273402.1"/>
    </source>
</evidence>